<feature type="transmembrane region" description="Helical" evidence="1">
    <location>
        <begin position="15"/>
        <end position="35"/>
    </location>
</feature>
<keyword evidence="1" id="KW-1133">Transmembrane helix</keyword>
<organism evidence="2 3">
    <name type="scientific">Rhodocollybia butyracea</name>
    <dbReference type="NCBI Taxonomy" id="206335"/>
    <lineage>
        <taxon>Eukaryota</taxon>
        <taxon>Fungi</taxon>
        <taxon>Dikarya</taxon>
        <taxon>Basidiomycota</taxon>
        <taxon>Agaricomycotina</taxon>
        <taxon>Agaricomycetes</taxon>
        <taxon>Agaricomycetidae</taxon>
        <taxon>Agaricales</taxon>
        <taxon>Marasmiineae</taxon>
        <taxon>Omphalotaceae</taxon>
        <taxon>Rhodocollybia</taxon>
    </lineage>
</organism>
<reference evidence="2" key="1">
    <citation type="submission" date="2020-11" db="EMBL/GenBank/DDBJ databases">
        <authorList>
            <consortium name="DOE Joint Genome Institute"/>
            <person name="Ahrendt S."/>
            <person name="Riley R."/>
            <person name="Andreopoulos W."/>
            <person name="Labutti K."/>
            <person name="Pangilinan J."/>
            <person name="Ruiz-Duenas F.J."/>
            <person name="Barrasa J.M."/>
            <person name="Sanchez-Garcia M."/>
            <person name="Camarero S."/>
            <person name="Miyauchi S."/>
            <person name="Serrano A."/>
            <person name="Linde D."/>
            <person name="Babiker R."/>
            <person name="Drula E."/>
            <person name="Ayuso-Fernandez I."/>
            <person name="Pacheco R."/>
            <person name="Padilla G."/>
            <person name="Ferreira P."/>
            <person name="Barriuso J."/>
            <person name="Kellner H."/>
            <person name="Castanera R."/>
            <person name="Alfaro M."/>
            <person name="Ramirez L."/>
            <person name="Pisabarro A.G."/>
            <person name="Kuo A."/>
            <person name="Tritt A."/>
            <person name="Lipzen A."/>
            <person name="He G."/>
            <person name="Yan M."/>
            <person name="Ng V."/>
            <person name="Cullen D."/>
            <person name="Martin F."/>
            <person name="Rosso M.-N."/>
            <person name="Henrissat B."/>
            <person name="Hibbett D."/>
            <person name="Martinez A.T."/>
            <person name="Grigoriev I.V."/>
        </authorList>
    </citation>
    <scope>NUCLEOTIDE SEQUENCE</scope>
    <source>
        <strain evidence="2">AH 40177</strain>
    </source>
</reference>
<keyword evidence="1" id="KW-0812">Transmembrane</keyword>
<sequence length="51" mass="5789">EVKGDWPSLVKQAAAYARSMFSVHPLRLFVIVFAFNHKTGQARFLVFHRGG</sequence>
<keyword evidence="3" id="KW-1185">Reference proteome</keyword>
<proteinExistence type="predicted"/>
<evidence type="ECO:0000313" key="2">
    <source>
        <dbReference type="EMBL" id="KAF9040492.1"/>
    </source>
</evidence>
<dbReference type="Proteomes" id="UP000772434">
    <property type="component" value="Unassembled WGS sequence"/>
</dbReference>
<comment type="caution">
    <text evidence="2">The sequence shown here is derived from an EMBL/GenBank/DDBJ whole genome shotgun (WGS) entry which is preliminary data.</text>
</comment>
<protein>
    <submittedName>
        <fullName evidence="2">Uncharacterized protein</fullName>
    </submittedName>
</protein>
<feature type="non-terminal residue" evidence="2">
    <location>
        <position position="51"/>
    </location>
</feature>
<dbReference type="OrthoDB" id="3185128at2759"/>
<evidence type="ECO:0000256" key="1">
    <source>
        <dbReference type="SAM" id="Phobius"/>
    </source>
</evidence>
<keyword evidence="1" id="KW-0472">Membrane</keyword>
<name>A0A9P5TW05_9AGAR</name>
<accession>A0A9P5TW05</accession>
<gene>
    <name evidence="2" type="ORF">BDP27DRAFT_1155179</name>
</gene>
<dbReference type="EMBL" id="JADNRY010000558">
    <property type="protein sequence ID" value="KAF9040492.1"/>
    <property type="molecule type" value="Genomic_DNA"/>
</dbReference>
<feature type="non-terminal residue" evidence="2">
    <location>
        <position position="1"/>
    </location>
</feature>
<evidence type="ECO:0000313" key="3">
    <source>
        <dbReference type="Proteomes" id="UP000772434"/>
    </source>
</evidence>
<dbReference type="AlphaFoldDB" id="A0A9P5TW05"/>